<feature type="domain" description="Acyl-CoA oxidase C-terminal" evidence="9">
    <location>
        <begin position="181"/>
        <end position="277"/>
    </location>
</feature>
<proteinExistence type="inferred from homology"/>
<keyword evidence="5" id="KW-0274">FAD</keyword>
<dbReference type="InterPro" id="IPR012258">
    <property type="entry name" value="Acyl-CoA_oxidase"/>
</dbReference>
<dbReference type="GO" id="GO:0005777">
    <property type="term" value="C:peroxisome"/>
    <property type="evidence" value="ECO:0007669"/>
    <property type="project" value="InterPro"/>
</dbReference>
<dbReference type="FunFam" id="1.20.140.10:FF:000007">
    <property type="entry name" value="Acyl-coenzyme A oxidase"/>
    <property type="match status" value="1"/>
</dbReference>
<comment type="cofactor">
    <cofactor evidence="1">
        <name>FAD</name>
        <dbReference type="ChEBI" id="CHEBI:57692"/>
    </cofactor>
</comment>
<gene>
    <name evidence="11" type="ORF">MCOR_39840</name>
</gene>
<dbReference type="InterPro" id="IPR055060">
    <property type="entry name" value="ACOX_C_alpha1"/>
</dbReference>
<comment type="pathway">
    <text evidence="2">Lipid metabolism; peroxisomal fatty acid beta-oxidation.</text>
</comment>
<evidence type="ECO:0000256" key="7">
    <source>
        <dbReference type="ARBA" id="ARBA00023002"/>
    </source>
</evidence>
<protein>
    <submittedName>
        <fullName evidence="11">E1.3.3.6</fullName>
        <ecNumber evidence="11">1.3.3.6</ecNumber>
    </submittedName>
</protein>
<dbReference type="PANTHER" id="PTHR10909:SF250">
    <property type="entry name" value="PEROXISOMAL ACYL-COENZYME A OXIDASE 1"/>
    <property type="match status" value="1"/>
</dbReference>
<dbReference type="GO" id="GO:0005504">
    <property type="term" value="F:fatty acid binding"/>
    <property type="evidence" value="ECO:0007669"/>
    <property type="project" value="TreeGrafter"/>
</dbReference>
<evidence type="ECO:0000256" key="2">
    <source>
        <dbReference type="ARBA" id="ARBA00004846"/>
    </source>
</evidence>
<keyword evidence="8" id="KW-0443">Lipid metabolism</keyword>
<evidence type="ECO:0000259" key="10">
    <source>
        <dbReference type="Pfam" id="PF22924"/>
    </source>
</evidence>
<evidence type="ECO:0000256" key="5">
    <source>
        <dbReference type="ARBA" id="ARBA00022827"/>
    </source>
</evidence>
<keyword evidence="12" id="KW-1185">Reference proteome</keyword>
<sequence length="299" mass="33410">MLMRYSKVLEDGTYIKPQHSKVSYGVMVYVRSMIVKQAFSALAEACVISIRYSAVRRQSETVPGYPEDRKGQLEELPQLHALSAGLKAFTSYAASSGVEVCRICCGGHGYSQASGLPKIYVSVVPACTYEGENTVMMLQVARYLMRCYKDKQQGSQLPGFVSYIAEIPQKRSCMDEHLSFSCLVKAYKHRAARLIEAAAKQMQSLIQSGSPAHEAWNKSSVQLLWAANAHCHLFCVQNFVENIERSSGDSRTNEVLKAVCQLYSIHGILENVGEFIHIHNYLLYTLDLMNPLTSNYSKP</sequence>
<dbReference type="EMBL" id="CACVKT020007188">
    <property type="protein sequence ID" value="CAC5406246.1"/>
    <property type="molecule type" value="Genomic_DNA"/>
</dbReference>
<dbReference type="Pfam" id="PF01756">
    <property type="entry name" value="ACOX"/>
    <property type="match status" value="1"/>
</dbReference>
<keyword evidence="6" id="KW-0276">Fatty acid metabolism</keyword>
<evidence type="ECO:0000256" key="6">
    <source>
        <dbReference type="ARBA" id="ARBA00022832"/>
    </source>
</evidence>
<dbReference type="AlphaFoldDB" id="A0A6J8DDX1"/>
<dbReference type="GO" id="GO:0071949">
    <property type="term" value="F:FAD binding"/>
    <property type="evidence" value="ECO:0007669"/>
    <property type="project" value="InterPro"/>
</dbReference>
<name>A0A6J8DDX1_MYTCO</name>
<dbReference type="GO" id="GO:0003997">
    <property type="term" value="F:acyl-CoA oxidase activity"/>
    <property type="evidence" value="ECO:0007669"/>
    <property type="project" value="UniProtKB-EC"/>
</dbReference>
<comment type="similarity">
    <text evidence="3">Belongs to the acyl-CoA oxidase family.</text>
</comment>
<evidence type="ECO:0000256" key="8">
    <source>
        <dbReference type="ARBA" id="ARBA00023098"/>
    </source>
</evidence>
<dbReference type="InterPro" id="IPR036250">
    <property type="entry name" value="AcylCo_DH-like_C"/>
</dbReference>
<dbReference type="Pfam" id="PF22924">
    <property type="entry name" value="ACOX_C_alpha1"/>
    <property type="match status" value="2"/>
</dbReference>
<keyword evidence="4" id="KW-0285">Flavoprotein</keyword>
<reference evidence="11 12" key="1">
    <citation type="submission" date="2020-06" db="EMBL/GenBank/DDBJ databases">
        <authorList>
            <person name="Li R."/>
            <person name="Bekaert M."/>
        </authorList>
    </citation>
    <scope>NUCLEOTIDE SEQUENCE [LARGE SCALE GENOMIC DNA]</scope>
    <source>
        <strain evidence="12">wild</strain>
    </source>
</reference>
<keyword evidence="7 11" id="KW-0560">Oxidoreductase</keyword>
<evidence type="ECO:0000313" key="12">
    <source>
        <dbReference type="Proteomes" id="UP000507470"/>
    </source>
</evidence>
<evidence type="ECO:0000313" key="11">
    <source>
        <dbReference type="EMBL" id="CAC5406246.1"/>
    </source>
</evidence>
<dbReference type="SUPFAM" id="SSF47203">
    <property type="entry name" value="Acyl-CoA dehydrogenase C-terminal domain-like"/>
    <property type="match status" value="2"/>
</dbReference>
<dbReference type="EC" id="1.3.3.6" evidence="11"/>
<dbReference type="GO" id="GO:0055088">
    <property type="term" value="P:lipid homeostasis"/>
    <property type="evidence" value="ECO:0007669"/>
    <property type="project" value="TreeGrafter"/>
</dbReference>
<organism evidence="11 12">
    <name type="scientific">Mytilus coruscus</name>
    <name type="common">Sea mussel</name>
    <dbReference type="NCBI Taxonomy" id="42192"/>
    <lineage>
        <taxon>Eukaryota</taxon>
        <taxon>Metazoa</taxon>
        <taxon>Spiralia</taxon>
        <taxon>Lophotrochozoa</taxon>
        <taxon>Mollusca</taxon>
        <taxon>Bivalvia</taxon>
        <taxon>Autobranchia</taxon>
        <taxon>Pteriomorphia</taxon>
        <taxon>Mytilida</taxon>
        <taxon>Mytiloidea</taxon>
        <taxon>Mytilidae</taxon>
        <taxon>Mytilinae</taxon>
        <taxon>Mytilus</taxon>
    </lineage>
</organism>
<dbReference type="GO" id="GO:0033540">
    <property type="term" value="P:fatty acid beta-oxidation using acyl-CoA oxidase"/>
    <property type="evidence" value="ECO:0007669"/>
    <property type="project" value="TreeGrafter"/>
</dbReference>
<evidence type="ECO:0000256" key="1">
    <source>
        <dbReference type="ARBA" id="ARBA00001974"/>
    </source>
</evidence>
<evidence type="ECO:0000256" key="3">
    <source>
        <dbReference type="ARBA" id="ARBA00006288"/>
    </source>
</evidence>
<feature type="domain" description="Acyl-CoA oxidase C-alpha1" evidence="10">
    <location>
        <begin position="72"/>
        <end position="145"/>
    </location>
</feature>
<feature type="domain" description="Acyl-CoA oxidase C-alpha1" evidence="10">
    <location>
        <begin position="24"/>
        <end position="65"/>
    </location>
</feature>
<dbReference type="OrthoDB" id="538336at2759"/>
<evidence type="ECO:0000256" key="4">
    <source>
        <dbReference type="ARBA" id="ARBA00022630"/>
    </source>
</evidence>
<dbReference type="PANTHER" id="PTHR10909">
    <property type="entry name" value="ELECTRON TRANSPORT OXIDOREDUCTASE"/>
    <property type="match status" value="1"/>
</dbReference>
<dbReference type="InterPro" id="IPR002655">
    <property type="entry name" value="Acyl-CoA_oxidase_C"/>
</dbReference>
<dbReference type="Proteomes" id="UP000507470">
    <property type="component" value="Unassembled WGS sequence"/>
</dbReference>
<dbReference type="Gene3D" id="1.20.140.10">
    <property type="entry name" value="Butyryl-CoA Dehydrogenase, subunit A, domain 3"/>
    <property type="match status" value="3"/>
</dbReference>
<evidence type="ECO:0000259" key="9">
    <source>
        <dbReference type="Pfam" id="PF01756"/>
    </source>
</evidence>
<accession>A0A6J8DDX1</accession>